<evidence type="ECO:0000259" key="1">
    <source>
        <dbReference type="PROSITE" id="PS50042"/>
    </source>
</evidence>
<dbReference type="InterPro" id="IPR018490">
    <property type="entry name" value="cNMP-bd_dom_sf"/>
</dbReference>
<accession>A0ABT1T5H5</accession>
<keyword evidence="3" id="KW-1185">Reference proteome</keyword>
<dbReference type="Proteomes" id="UP001204376">
    <property type="component" value="Unassembled WGS sequence"/>
</dbReference>
<dbReference type="EMBL" id="JANHOH010000005">
    <property type="protein sequence ID" value="MCQ6959868.1"/>
    <property type="molecule type" value="Genomic_DNA"/>
</dbReference>
<dbReference type="Gene3D" id="2.60.120.10">
    <property type="entry name" value="Jelly Rolls"/>
    <property type="match status" value="1"/>
</dbReference>
<dbReference type="PROSITE" id="PS50042">
    <property type="entry name" value="CNMP_BINDING_3"/>
    <property type="match status" value="1"/>
</dbReference>
<reference evidence="2 3" key="1">
    <citation type="submission" date="2022-07" db="EMBL/GenBank/DDBJ databases">
        <title>Mucilaginibacter sp. JC4.</title>
        <authorList>
            <person name="Le V."/>
            <person name="Ko S.-R."/>
            <person name="Ahn C.-Y."/>
            <person name="Oh H.-M."/>
        </authorList>
    </citation>
    <scope>NUCLEOTIDE SEQUENCE [LARGE SCALE GENOMIC DNA]</scope>
    <source>
        <strain evidence="2 3">JC4</strain>
    </source>
</reference>
<dbReference type="CDD" id="cd00038">
    <property type="entry name" value="CAP_ED"/>
    <property type="match status" value="1"/>
</dbReference>
<proteinExistence type="predicted"/>
<feature type="domain" description="Cyclic nucleotide-binding" evidence="1">
    <location>
        <begin position="15"/>
        <end position="114"/>
    </location>
</feature>
<evidence type="ECO:0000313" key="2">
    <source>
        <dbReference type="EMBL" id="MCQ6959868.1"/>
    </source>
</evidence>
<dbReference type="RefSeq" id="WP_256540059.1">
    <property type="nucleotide sequence ID" value="NZ_JANHOH010000005.1"/>
</dbReference>
<gene>
    <name evidence="2" type="ORF">NPE20_17960</name>
</gene>
<comment type="caution">
    <text evidence="2">The sequence shown here is derived from an EMBL/GenBank/DDBJ whole genome shotgun (WGS) entry which is preliminary data.</text>
</comment>
<evidence type="ECO:0000313" key="3">
    <source>
        <dbReference type="Proteomes" id="UP001204376"/>
    </source>
</evidence>
<sequence length="190" mass="22229">MPNRLITFLQQHRFLNQQEQELINDAFEPRFYKEGDPLFKDGHICRELFFICNGVLRIMVTNKKGVELTHFFLKEDSFCTILYSFNNEMPADEGIQAACDTEVLVITKTKLLALYQQIPGLKELIDQITQQKLMDKIKIRNAYLGEDSETRYHLFMQQQPDIVRRVPLKDIAGYLGITPQSLSRIRKNTK</sequence>
<name>A0ABT1T5H5_9SPHI</name>
<dbReference type="SMART" id="SM00100">
    <property type="entry name" value="cNMP"/>
    <property type="match status" value="1"/>
</dbReference>
<protein>
    <submittedName>
        <fullName evidence="2">Cyclic nucleotide-binding domain-containing protein</fullName>
    </submittedName>
</protein>
<dbReference type="InterPro" id="IPR014710">
    <property type="entry name" value="RmlC-like_jellyroll"/>
</dbReference>
<organism evidence="2 3">
    <name type="scientific">Mucilaginibacter aquariorum</name>
    <dbReference type="NCBI Taxonomy" id="2967225"/>
    <lineage>
        <taxon>Bacteria</taxon>
        <taxon>Pseudomonadati</taxon>
        <taxon>Bacteroidota</taxon>
        <taxon>Sphingobacteriia</taxon>
        <taxon>Sphingobacteriales</taxon>
        <taxon>Sphingobacteriaceae</taxon>
        <taxon>Mucilaginibacter</taxon>
    </lineage>
</organism>
<dbReference type="Pfam" id="PF00027">
    <property type="entry name" value="cNMP_binding"/>
    <property type="match status" value="1"/>
</dbReference>
<dbReference type="InterPro" id="IPR000595">
    <property type="entry name" value="cNMP-bd_dom"/>
</dbReference>
<dbReference type="SUPFAM" id="SSF51206">
    <property type="entry name" value="cAMP-binding domain-like"/>
    <property type="match status" value="1"/>
</dbReference>